<evidence type="ECO:0000313" key="1">
    <source>
        <dbReference type="EMBL" id="KAI5668180.1"/>
    </source>
</evidence>
<protein>
    <submittedName>
        <fullName evidence="1">Uncharacterized protein</fullName>
    </submittedName>
</protein>
<comment type="caution">
    <text evidence="1">The sequence shown here is derived from an EMBL/GenBank/DDBJ whole genome shotgun (WGS) entry which is preliminary data.</text>
</comment>
<dbReference type="EMBL" id="CM044704">
    <property type="protein sequence ID" value="KAI5668180.1"/>
    <property type="molecule type" value="Genomic_DNA"/>
</dbReference>
<reference evidence="2" key="1">
    <citation type="journal article" date="2023" name="Nat. Plants">
        <title>Single-cell RNA sequencing provides a high-resolution roadmap for understanding the multicellular compartmentation of specialized metabolism.</title>
        <authorList>
            <person name="Sun S."/>
            <person name="Shen X."/>
            <person name="Li Y."/>
            <person name="Li Y."/>
            <person name="Wang S."/>
            <person name="Li R."/>
            <person name="Zhang H."/>
            <person name="Shen G."/>
            <person name="Guo B."/>
            <person name="Wei J."/>
            <person name="Xu J."/>
            <person name="St-Pierre B."/>
            <person name="Chen S."/>
            <person name="Sun C."/>
        </authorList>
    </citation>
    <scope>NUCLEOTIDE SEQUENCE [LARGE SCALE GENOMIC DNA]</scope>
</reference>
<keyword evidence="2" id="KW-1185">Reference proteome</keyword>
<evidence type="ECO:0000313" key="2">
    <source>
        <dbReference type="Proteomes" id="UP001060085"/>
    </source>
</evidence>
<accession>A0ACC0B697</accession>
<organism evidence="1 2">
    <name type="scientific">Catharanthus roseus</name>
    <name type="common">Madagascar periwinkle</name>
    <name type="synonym">Vinca rosea</name>
    <dbReference type="NCBI Taxonomy" id="4058"/>
    <lineage>
        <taxon>Eukaryota</taxon>
        <taxon>Viridiplantae</taxon>
        <taxon>Streptophyta</taxon>
        <taxon>Embryophyta</taxon>
        <taxon>Tracheophyta</taxon>
        <taxon>Spermatophyta</taxon>
        <taxon>Magnoliopsida</taxon>
        <taxon>eudicotyledons</taxon>
        <taxon>Gunneridae</taxon>
        <taxon>Pentapetalae</taxon>
        <taxon>asterids</taxon>
        <taxon>lamiids</taxon>
        <taxon>Gentianales</taxon>
        <taxon>Apocynaceae</taxon>
        <taxon>Rauvolfioideae</taxon>
        <taxon>Vinceae</taxon>
        <taxon>Catharanthinae</taxon>
        <taxon>Catharanthus</taxon>
    </lineage>
</organism>
<sequence length="178" mass="19935">MTLNFQAMNILSCSLDANEYNRVSICDSAHEMWKLLEVTHEGTNQVKESKLAIMEHLVADCPQAIEKEKGTLEGKLEALKKKKKGKGLIGAWDQDTSESKGDEKTNLCFMAMENEVQSSPSNSSSLIDDICDDDPSTMLIKMYGECKKVSKRNKDLKNKTQVLLDENLFVKINLSLSL</sequence>
<dbReference type="Proteomes" id="UP001060085">
    <property type="component" value="Linkage Group LG04"/>
</dbReference>
<gene>
    <name evidence="1" type="ORF">M9H77_18033</name>
</gene>
<name>A0ACC0B697_CATRO</name>
<proteinExistence type="predicted"/>